<dbReference type="GeneID" id="17293113"/>
<dbReference type="RefSeq" id="XP_005823328.1">
    <property type="nucleotide sequence ID" value="XM_005823271.1"/>
</dbReference>
<reference evidence="7" key="3">
    <citation type="submission" date="2015-06" db="UniProtKB">
        <authorList>
            <consortium name="EnsemblProtists"/>
        </authorList>
    </citation>
    <scope>IDENTIFICATION</scope>
</reference>
<dbReference type="OMA" id="RTERQEM"/>
<dbReference type="GO" id="GO:0005737">
    <property type="term" value="C:cytoplasm"/>
    <property type="evidence" value="ECO:0007669"/>
    <property type="project" value="UniProtKB-SubCell"/>
</dbReference>
<evidence type="ECO:0000256" key="2">
    <source>
        <dbReference type="ARBA" id="ARBA00022490"/>
    </source>
</evidence>
<proteinExistence type="predicted"/>
<evidence type="ECO:0000256" key="1">
    <source>
        <dbReference type="ARBA" id="ARBA00004496"/>
    </source>
</evidence>
<dbReference type="Pfam" id="PF14580">
    <property type="entry name" value="LRR_9"/>
    <property type="match status" value="1"/>
</dbReference>
<accession>L1IJD1</accession>
<dbReference type="PANTHER" id="PTHR46545:SF1">
    <property type="entry name" value="LEUCINE-RICH REPEAT-CONTAINING PROTEIN 51"/>
    <property type="match status" value="1"/>
</dbReference>
<dbReference type="STRING" id="905079.L1IJD1"/>
<protein>
    <recommendedName>
        <fullName evidence="9">Leucine-rich repeat-containing protein 51</fullName>
    </recommendedName>
</protein>
<feature type="region of interest" description="Disordered" evidence="5">
    <location>
        <begin position="1"/>
        <end position="33"/>
    </location>
</feature>
<dbReference type="KEGG" id="gtt:GUITHDRAFT_155259"/>
<keyword evidence="3" id="KW-0433">Leucine-rich repeat</keyword>
<sequence>MKRDSIPDVESPHSPTRHGNAGGFKTTTDLMRDPIGPPLDYSFLEIRAIEELREVLPRTGYRKQPPELVEDEQGQQAPNPIYADWVKAPQEDLQTNAIKLGNNYLTALPPVFNIIMREVLEKPRNLSWIDLSFNQLEEVPAVLAAYVKLSVIYLHANRIRKLSSASALAELPNLRSLTLHGNPCEQTKNYKMLVYGMFKQIKSLDFSTITVIDREKTASFYARYLKIKEERKSNKD</sequence>
<keyword evidence="2" id="KW-0963">Cytoplasm</keyword>
<dbReference type="SUPFAM" id="SSF52075">
    <property type="entry name" value="Outer arm dynein light chain 1"/>
    <property type="match status" value="1"/>
</dbReference>
<dbReference type="InterPro" id="IPR032675">
    <property type="entry name" value="LRR_dom_sf"/>
</dbReference>
<dbReference type="Gene3D" id="3.80.10.10">
    <property type="entry name" value="Ribonuclease Inhibitor"/>
    <property type="match status" value="1"/>
</dbReference>
<dbReference type="PANTHER" id="PTHR46545">
    <property type="entry name" value="LEUCINE-RICH REPEAT-CONTAINING PROTEIN 51"/>
    <property type="match status" value="1"/>
</dbReference>
<reference evidence="8" key="2">
    <citation type="submission" date="2012-11" db="EMBL/GenBank/DDBJ databases">
        <authorList>
            <person name="Kuo A."/>
            <person name="Curtis B.A."/>
            <person name="Tanifuji G."/>
            <person name="Burki F."/>
            <person name="Gruber A."/>
            <person name="Irimia M."/>
            <person name="Maruyama S."/>
            <person name="Arias M.C."/>
            <person name="Ball S.G."/>
            <person name="Gile G.H."/>
            <person name="Hirakawa Y."/>
            <person name="Hopkins J.F."/>
            <person name="Rensing S.A."/>
            <person name="Schmutz J."/>
            <person name="Symeonidi A."/>
            <person name="Elias M."/>
            <person name="Eveleigh R.J."/>
            <person name="Herman E.K."/>
            <person name="Klute M.J."/>
            <person name="Nakayama T."/>
            <person name="Obornik M."/>
            <person name="Reyes-Prieto A."/>
            <person name="Armbrust E.V."/>
            <person name="Aves S.J."/>
            <person name="Beiko R.G."/>
            <person name="Coutinho P."/>
            <person name="Dacks J.B."/>
            <person name="Durnford D.G."/>
            <person name="Fast N.M."/>
            <person name="Green B.R."/>
            <person name="Grisdale C."/>
            <person name="Hempe F."/>
            <person name="Henrissat B."/>
            <person name="Hoppner M.P."/>
            <person name="Ishida K.-I."/>
            <person name="Kim E."/>
            <person name="Koreny L."/>
            <person name="Kroth P.G."/>
            <person name="Liu Y."/>
            <person name="Malik S.-B."/>
            <person name="Maier U.G."/>
            <person name="McRose D."/>
            <person name="Mock T."/>
            <person name="Neilson J.A."/>
            <person name="Onodera N.T."/>
            <person name="Poole A.M."/>
            <person name="Pritham E.J."/>
            <person name="Richards T.A."/>
            <person name="Rocap G."/>
            <person name="Roy S.W."/>
            <person name="Sarai C."/>
            <person name="Schaack S."/>
            <person name="Shirato S."/>
            <person name="Slamovits C.H."/>
            <person name="Spencer D.F."/>
            <person name="Suzuki S."/>
            <person name="Worden A.Z."/>
            <person name="Zauner S."/>
            <person name="Barry K."/>
            <person name="Bell C."/>
            <person name="Bharti A.K."/>
            <person name="Crow J.A."/>
            <person name="Grimwood J."/>
            <person name="Kramer R."/>
            <person name="Lindquist E."/>
            <person name="Lucas S."/>
            <person name="Salamov A."/>
            <person name="McFadden G.I."/>
            <person name="Lane C.E."/>
            <person name="Keeling P.J."/>
            <person name="Gray M.W."/>
            <person name="Grigoriev I.V."/>
            <person name="Archibald J.M."/>
        </authorList>
    </citation>
    <scope>NUCLEOTIDE SEQUENCE</scope>
    <source>
        <strain evidence="8">CCMP2712</strain>
    </source>
</reference>
<dbReference type="AlphaFoldDB" id="L1IJD1"/>
<dbReference type="eggNOG" id="KOG1644">
    <property type="taxonomic scope" value="Eukaryota"/>
</dbReference>
<dbReference type="OrthoDB" id="676979at2759"/>
<evidence type="ECO:0008006" key="9">
    <source>
        <dbReference type="Google" id="ProtNLM"/>
    </source>
</evidence>
<dbReference type="HOGENOM" id="CLU_095080_1_1_1"/>
<gene>
    <name evidence="6" type="ORF">GUITHDRAFT_155259</name>
</gene>
<dbReference type="EMBL" id="JH993075">
    <property type="protein sequence ID" value="EKX36348.1"/>
    <property type="molecule type" value="Genomic_DNA"/>
</dbReference>
<evidence type="ECO:0000313" key="6">
    <source>
        <dbReference type="EMBL" id="EKX36348.1"/>
    </source>
</evidence>
<evidence type="ECO:0000256" key="4">
    <source>
        <dbReference type="ARBA" id="ARBA00022737"/>
    </source>
</evidence>
<keyword evidence="4" id="KW-0677">Repeat</keyword>
<comment type="subcellular location">
    <subcellularLocation>
        <location evidence="1">Cytoplasm</location>
    </subcellularLocation>
</comment>
<dbReference type="EnsemblProtists" id="EKX36348">
    <property type="protein sequence ID" value="EKX36348"/>
    <property type="gene ID" value="GUITHDRAFT_155259"/>
</dbReference>
<name>L1IJD1_GUITC</name>
<evidence type="ECO:0000256" key="5">
    <source>
        <dbReference type="SAM" id="MobiDB-lite"/>
    </source>
</evidence>
<evidence type="ECO:0000313" key="8">
    <source>
        <dbReference type="Proteomes" id="UP000011087"/>
    </source>
</evidence>
<evidence type="ECO:0000256" key="3">
    <source>
        <dbReference type="ARBA" id="ARBA00022614"/>
    </source>
</evidence>
<dbReference type="Proteomes" id="UP000011087">
    <property type="component" value="Unassembled WGS sequence"/>
</dbReference>
<organism evidence="6">
    <name type="scientific">Guillardia theta (strain CCMP2712)</name>
    <name type="common">Cryptophyte</name>
    <dbReference type="NCBI Taxonomy" id="905079"/>
    <lineage>
        <taxon>Eukaryota</taxon>
        <taxon>Cryptophyceae</taxon>
        <taxon>Pyrenomonadales</taxon>
        <taxon>Geminigeraceae</taxon>
        <taxon>Guillardia</taxon>
    </lineage>
</organism>
<dbReference type="PaxDb" id="55529-EKX36348"/>
<evidence type="ECO:0000313" key="7">
    <source>
        <dbReference type="EnsemblProtists" id="EKX36348"/>
    </source>
</evidence>
<reference evidence="6 8" key="1">
    <citation type="journal article" date="2012" name="Nature">
        <title>Algal genomes reveal evolutionary mosaicism and the fate of nucleomorphs.</title>
        <authorList>
            <consortium name="DOE Joint Genome Institute"/>
            <person name="Curtis B.A."/>
            <person name="Tanifuji G."/>
            <person name="Burki F."/>
            <person name="Gruber A."/>
            <person name="Irimia M."/>
            <person name="Maruyama S."/>
            <person name="Arias M.C."/>
            <person name="Ball S.G."/>
            <person name="Gile G.H."/>
            <person name="Hirakawa Y."/>
            <person name="Hopkins J.F."/>
            <person name="Kuo A."/>
            <person name="Rensing S.A."/>
            <person name="Schmutz J."/>
            <person name="Symeonidi A."/>
            <person name="Elias M."/>
            <person name="Eveleigh R.J."/>
            <person name="Herman E.K."/>
            <person name="Klute M.J."/>
            <person name="Nakayama T."/>
            <person name="Obornik M."/>
            <person name="Reyes-Prieto A."/>
            <person name="Armbrust E.V."/>
            <person name="Aves S.J."/>
            <person name="Beiko R.G."/>
            <person name="Coutinho P."/>
            <person name="Dacks J.B."/>
            <person name="Durnford D.G."/>
            <person name="Fast N.M."/>
            <person name="Green B.R."/>
            <person name="Grisdale C.J."/>
            <person name="Hempel F."/>
            <person name="Henrissat B."/>
            <person name="Hoppner M.P."/>
            <person name="Ishida K."/>
            <person name="Kim E."/>
            <person name="Koreny L."/>
            <person name="Kroth P.G."/>
            <person name="Liu Y."/>
            <person name="Malik S.B."/>
            <person name="Maier U.G."/>
            <person name="McRose D."/>
            <person name="Mock T."/>
            <person name="Neilson J.A."/>
            <person name="Onodera N.T."/>
            <person name="Poole A.M."/>
            <person name="Pritham E.J."/>
            <person name="Richards T.A."/>
            <person name="Rocap G."/>
            <person name="Roy S.W."/>
            <person name="Sarai C."/>
            <person name="Schaack S."/>
            <person name="Shirato S."/>
            <person name="Slamovits C.H."/>
            <person name="Spencer D.F."/>
            <person name="Suzuki S."/>
            <person name="Worden A.Z."/>
            <person name="Zauner S."/>
            <person name="Barry K."/>
            <person name="Bell C."/>
            <person name="Bharti A.K."/>
            <person name="Crow J.A."/>
            <person name="Grimwood J."/>
            <person name="Kramer R."/>
            <person name="Lindquist E."/>
            <person name="Lucas S."/>
            <person name="Salamov A."/>
            <person name="McFadden G.I."/>
            <person name="Lane C.E."/>
            <person name="Keeling P.J."/>
            <person name="Gray M.W."/>
            <person name="Grigoriev I.V."/>
            <person name="Archibald J.M."/>
        </authorList>
    </citation>
    <scope>NUCLEOTIDE SEQUENCE</scope>
    <source>
        <strain evidence="6 8">CCMP2712</strain>
    </source>
</reference>
<keyword evidence="8" id="KW-1185">Reference proteome</keyword>